<gene>
    <name evidence="2" type="ORF">DPBNPPHM_02167</name>
</gene>
<accession>A0A5S9QHI9</accession>
<organism evidence="2 3">
    <name type="scientific">BD1-7 clade bacterium</name>
    <dbReference type="NCBI Taxonomy" id="2029982"/>
    <lineage>
        <taxon>Bacteria</taxon>
        <taxon>Pseudomonadati</taxon>
        <taxon>Pseudomonadota</taxon>
        <taxon>Gammaproteobacteria</taxon>
        <taxon>Cellvibrionales</taxon>
        <taxon>Spongiibacteraceae</taxon>
        <taxon>BD1-7 clade</taxon>
    </lineage>
</organism>
<evidence type="ECO:0000259" key="1">
    <source>
        <dbReference type="Pfam" id="PF21527"/>
    </source>
</evidence>
<dbReference type="Pfam" id="PF21527">
    <property type="entry name" value="Stv"/>
    <property type="match status" value="1"/>
</dbReference>
<dbReference type="Proteomes" id="UP000434580">
    <property type="component" value="Unassembled WGS sequence"/>
</dbReference>
<name>A0A5S9QHI9_9GAMM</name>
<dbReference type="OrthoDB" id="9867681at2"/>
<proteinExistence type="predicted"/>
<dbReference type="EMBL" id="CACSII010000019">
    <property type="protein sequence ID" value="CAA0117035.1"/>
    <property type="molecule type" value="Genomic_DNA"/>
</dbReference>
<dbReference type="AlphaFoldDB" id="A0A5S9QHI9"/>
<reference evidence="2 3" key="1">
    <citation type="submission" date="2019-11" db="EMBL/GenBank/DDBJ databases">
        <authorList>
            <person name="Holert J."/>
        </authorList>
    </citation>
    <scope>NUCLEOTIDE SEQUENCE [LARGE SCALE GENOMIC DNA]</scope>
    <source>
        <strain evidence="2">BC5_2</strain>
    </source>
</reference>
<evidence type="ECO:0000313" key="2">
    <source>
        <dbReference type="EMBL" id="CAA0117035.1"/>
    </source>
</evidence>
<evidence type="ECO:0000313" key="3">
    <source>
        <dbReference type="Proteomes" id="UP000434580"/>
    </source>
</evidence>
<protein>
    <recommendedName>
        <fullName evidence="1">Putative adhesin Stv domain-containing protein</fullName>
    </recommendedName>
</protein>
<sequence>MARAQIPGFVTVYHDNHLTLFGTENTAQDSRVGLSRPQHAVIVGQGRVVDSDHFILPNLLKEIRFLAPDGYRLFSSLQLLRHLGDARKFDALHGGANCQDIELRPLSASSKAGNGRLLAETGSVEWQAGGSSYDIISVNCPLRFKELLHHPEILRYQTIDLHVCRCEQVTGPMYFLDIPSVPADQLKFIDWQVF</sequence>
<feature type="domain" description="Putative adhesin Stv" evidence="1">
    <location>
        <begin position="40"/>
        <end position="165"/>
    </location>
</feature>
<dbReference type="InterPro" id="IPR049002">
    <property type="entry name" value="Stv"/>
</dbReference>